<keyword evidence="3" id="KW-1185">Reference proteome</keyword>
<dbReference type="Proteomes" id="UP001346149">
    <property type="component" value="Unassembled WGS sequence"/>
</dbReference>
<feature type="transmembrane region" description="Helical" evidence="1">
    <location>
        <begin position="43"/>
        <end position="71"/>
    </location>
</feature>
<evidence type="ECO:0000256" key="1">
    <source>
        <dbReference type="SAM" id="Phobius"/>
    </source>
</evidence>
<comment type="caution">
    <text evidence="2">The sequence shown here is derived from an EMBL/GenBank/DDBJ whole genome shotgun (WGS) entry which is preliminary data.</text>
</comment>
<reference evidence="2 3" key="1">
    <citation type="journal article" date="2023" name="Hortic Res">
        <title>Pangenome of water caltrop reveals structural variations and asymmetric subgenome divergence after allopolyploidization.</title>
        <authorList>
            <person name="Zhang X."/>
            <person name="Chen Y."/>
            <person name="Wang L."/>
            <person name="Yuan Y."/>
            <person name="Fang M."/>
            <person name="Shi L."/>
            <person name="Lu R."/>
            <person name="Comes H.P."/>
            <person name="Ma Y."/>
            <person name="Chen Y."/>
            <person name="Huang G."/>
            <person name="Zhou Y."/>
            <person name="Zheng Z."/>
            <person name="Qiu Y."/>
        </authorList>
    </citation>
    <scope>NUCLEOTIDE SEQUENCE [LARGE SCALE GENOMIC DNA]</scope>
    <source>
        <strain evidence="2">F231</strain>
    </source>
</reference>
<name>A0AAN7R6F4_TRANT</name>
<keyword evidence="1" id="KW-1133">Transmembrane helix</keyword>
<sequence>MIESIQRLVFGKPIVLSCGKDFIYLHLLQHCPQHQTQLQIKQIILHLVLFLCHLKLTVLVFLLLYHALIFLKISYIHPMGYTWLHGFMILHTGELSETQIGQITFDMFTSMNVSELKPLSVELAQFIAHQLDVNITQVHLLGVTAKVNGSLIKWAVLPVSPGKSISNSSAMEIISRLSDNLVQLPETFGSYRFTEWHVEPPETRTWWQKHYQLVIVATAVTLLVGLSASGVWLLWRQRQKTFNAYKPVDTIFPEQELQPL</sequence>
<evidence type="ECO:0000313" key="3">
    <source>
        <dbReference type="Proteomes" id="UP001346149"/>
    </source>
</evidence>
<accession>A0AAN7R6F4</accession>
<feature type="transmembrane region" description="Helical" evidence="1">
    <location>
        <begin position="213"/>
        <end position="235"/>
    </location>
</feature>
<protein>
    <submittedName>
        <fullName evidence="2">Uncharacterized protein</fullName>
    </submittedName>
</protein>
<dbReference type="AlphaFoldDB" id="A0AAN7R6F4"/>
<keyword evidence="1" id="KW-0472">Membrane</keyword>
<keyword evidence="1" id="KW-0812">Transmembrane</keyword>
<proteinExistence type="predicted"/>
<dbReference type="EMBL" id="JAXQNO010000010">
    <property type="protein sequence ID" value="KAK4790115.1"/>
    <property type="molecule type" value="Genomic_DNA"/>
</dbReference>
<organism evidence="2 3">
    <name type="scientific">Trapa natans</name>
    <name type="common">Water chestnut</name>
    <dbReference type="NCBI Taxonomy" id="22666"/>
    <lineage>
        <taxon>Eukaryota</taxon>
        <taxon>Viridiplantae</taxon>
        <taxon>Streptophyta</taxon>
        <taxon>Embryophyta</taxon>
        <taxon>Tracheophyta</taxon>
        <taxon>Spermatophyta</taxon>
        <taxon>Magnoliopsida</taxon>
        <taxon>eudicotyledons</taxon>
        <taxon>Gunneridae</taxon>
        <taxon>Pentapetalae</taxon>
        <taxon>rosids</taxon>
        <taxon>malvids</taxon>
        <taxon>Myrtales</taxon>
        <taxon>Lythraceae</taxon>
        <taxon>Trapa</taxon>
    </lineage>
</organism>
<evidence type="ECO:0000313" key="2">
    <source>
        <dbReference type="EMBL" id="KAK4790115.1"/>
    </source>
</evidence>
<gene>
    <name evidence="2" type="ORF">SAY86_017419</name>
</gene>